<keyword evidence="2" id="KW-1185">Reference proteome</keyword>
<gene>
    <name evidence="1" type="ORF">GDO81_023973</name>
</gene>
<dbReference type="InterPro" id="IPR027417">
    <property type="entry name" value="P-loop_NTPase"/>
</dbReference>
<proteinExistence type="predicted"/>
<name>A0AAV6YPX2_ENGPU</name>
<sequence>MRSVSRIFKFIDLPREDISSKKNKMDDLSEVLIIENEYTKKDPDWPSGGQMSVKDLSAKYVEGGHAVLENVSFSISPGQRVRSIKI</sequence>
<protein>
    <submittedName>
        <fullName evidence="1">Uncharacterized protein</fullName>
    </submittedName>
</protein>
<comment type="caution">
    <text evidence="1">The sequence shown here is derived from an EMBL/GenBank/DDBJ whole genome shotgun (WGS) entry which is preliminary data.</text>
</comment>
<evidence type="ECO:0000313" key="1">
    <source>
        <dbReference type="EMBL" id="KAG8537760.1"/>
    </source>
</evidence>
<evidence type="ECO:0000313" key="2">
    <source>
        <dbReference type="Proteomes" id="UP000824782"/>
    </source>
</evidence>
<reference evidence="1" key="1">
    <citation type="thesis" date="2020" institute="ProQuest LLC" country="789 East Eisenhower Parkway, Ann Arbor, MI, USA">
        <title>Comparative Genomics and Chromosome Evolution.</title>
        <authorList>
            <person name="Mudd A.B."/>
        </authorList>
    </citation>
    <scope>NUCLEOTIDE SEQUENCE</scope>
    <source>
        <strain evidence="1">237g6f4</strain>
        <tissue evidence="1">Blood</tissue>
    </source>
</reference>
<dbReference type="EMBL" id="WNYA01027074">
    <property type="protein sequence ID" value="KAG8537760.1"/>
    <property type="molecule type" value="Genomic_DNA"/>
</dbReference>
<dbReference type="Gene3D" id="3.40.50.300">
    <property type="entry name" value="P-loop containing nucleotide triphosphate hydrolases"/>
    <property type="match status" value="1"/>
</dbReference>
<organism evidence="1 2">
    <name type="scientific">Engystomops pustulosus</name>
    <name type="common">Tungara frog</name>
    <name type="synonym">Physalaemus pustulosus</name>
    <dbReference type="NCBI Taxonomy" id="76066"/>
    <lineage>
        <taxon>Eukaryota</taxon>
        <taxon>Metazoa</taxon>
        <taxon>Chordata</taxon>
        <taxon>Craniata</taxon>
        <taxon>Vertebrata</taxon>
        <taxon>Euteleostomi</taxon>
        <taxon>Amphibia</taxon>
        <taxon>Batrachia</taxon>
        <taxon>Anura</taxon>
        <taxon>Neobatrachia</taxon>
        <taxon>Hyloidea</taxon>
        <taxon>Leptodactylidae</taxon>
        <taxon>Leiuperinae</taxon>
        <taxon>Engystomops</taxon>
    </lineage>
</organism>
<dbReference type="Proteomes" id="UP000824782">
    <property type="component" value="Unassembled WGS sequence"/>
</dbReference>
<dbReference type="AlphaFoldDB" id="A0AAV6YPX2"/>
<accession>A0AAV6YPX2</accession>